<keyword evidence="2" id="KW-1185">Reference proteome</keyword>
<proteinExistence type="predicted"/>
<accession>A0A2N3LIX7</accession>
<dbReference type="RefSeq" id="WP_101354838.1">
    <property type="nucleotide sequence ID" value="NZ_PIQO01000010.1"/>
</dbReference>
<dbReference type="InterPro" id="IPR014825">
    <property type="entry name" value="DNA_alkylation"/>
</dbReference>
<dbReference type="InterPro" id="IPR016024">
    <property type="entry name" value="ARM-type_fold"/>
</dbReference>
<dbReference type="PANTHER" id="PTHR34070:SF1">
    <property type="entry name" value="DNA ALKYLATION REPAIR PROTEIN"/>
    <property type="match status" value="1"/>
</dbReference>
<gene>
    <name evidence="1" type="ORF">CWO92_14025</name>
</gene>
<dbReference type="CDD" id="cd07064">
    <property type="entry name" value="AlkD_like_1"/>
    <property type="match status" value="1"/>
</dbReference>
<name>A0A2N3LIX7_9BACI</name>
<dbReference type="Proteomes" id="UP000233440">
    <property type="component" value="Unassembled WGS sequence"/>
</dbReference>
<dbReference type="Pfam" id="PF08713">
    <property type="entry name" value="DNA_alkylation"/>
    <property type="match status" value="1"/>
</dbReference>
<reference evidence="1 2" key="1">
    <citation type="submission" date="2017-11" db="EMBL/GenBank/DDBJ databases">
        <title>Bacillus camelliae sp. nov., isolated from pu'er tea.</title>
        <authorList>
            <person name="Niu L."/>
        </authorList>
    </citation>
    <scope>NUCLEOTIDE SEQUENCE [LARGE SCALE GENOMIC DNA]</scope>
    <source>
        <strain evidence="1 2">7578-1</strain>
    </source>
</reference>
<dbReference type="Gene3D" id="1.25.10.90">
    <property type="match status" value="1"/>
</dbReference>
<comment type="caution">
    <text evidence="1">The sequence shown here is derived from an EMBL/GenBank/DDBJ whole genome shotgun (WGS) entry which is preliminary data.</text>
</comment>
<sequence>MQEIILLVDMFQKHADPEKAIPMENYMKNHFPFLGIKTPERNQILKEFFQETEIIKKPFSHEFVNGLWSLKEREYHYAALAYCQQFKKGFTDEDLPFFEKLITTNSWWDTADIIAPHIIGDIAGKFPAVISKNIDKWATDENRWLRRSAILFQLKYKSNTDADLLYHYCLLNADSKEFFVQKAIGWALREYSKTNSESVRSFIQSHSLPKLSLREARKYI</sequence>
<dbReference type="SUPFAM" id="SSF48371">
    <property type="entry name" value="ARM repeat"/>
    <property type="match status" value="1"/>
</dbReference>
<dbReference type="OrthoDB" id="9775346at2"/>
<dbReference type="AlphaFoldDB" id="A0A2N3LIX7"/>
<organism evidence="1 2">
    <name type="scientific">Heyndrickxia camelliae</name>
    <dbReference type="NCBI Taxonomy" id="1707093"/>
    <lineage>
        <taxon>Bacteria</taxon>
        <taxon>Bacillati</taxon>
        <taxon>Bacillota</taxon>
        <taxon>Bacilli</taxon>
        <taxon>Bacillales</taxon>
        <taxon>Bacillaceae</taxon>
        <taxon>Heyndrickxia</taxon>
    </lineage>
</organism>
<dbReference type="EMBL" id="PIQO01000010">
    <property type="protein sequence ID" value="PKR84499.1"/>
    <property type="molecule type" value="Genomic_DNA"/>
</dbReference>
<evidence type="ECO:0000313" key="2">
    <source>
        <dbReference type="Proteomes" id="UP000233440"/>
    </source>
</evidence>
<protein>
    <submittedName>
        <fullName evidence="1">DNA alkylation repair protein</fullName>
    </submittedName>
</protein>
<evidence type="ECO:0000313" key="1">
    <source>
        <dbReference type="EMBL" id="PKR84499.1"/>
    </source>
</evidence>
<dbReference type="PANTHER" id="PTHR34070">
    <property type="entry name" value="ARMADILLO-TYPE FOLD"/>
    <property type="match status" value="1"/>
</dbReference>